<name>A0A4U5MFC5_STECR</name>
<reference evidence="1 2" key="1">
    <citation type="journal article" date="2015" name="Genome Biol.">
        <title>Comparative genomics of Steinernema reveals deeply conserved gene regulatory networks.</title>
        <authorList>
            <person name="Dillman A.R."/>
            <person name="Macchietto M."/>
            <person name="Porter C.F."/>
            <person name="Rogers A."/>
            <person name="Williams B."/>
            <person name="Antoshechkin I."/>
            <person name="Lee M.M."/>
            <person name="Goodwin Z."/>
            <person name="Lu X."/>
            <person name="Lewis E.E."/>
            <person name="Goodrich-Blair H."/>
            <person name="Stock S.P."/>
            <person name="Adams B.J."/>
            <person name="Sternberg P.W."/>
            <person name="Mortazavi A."/>
        </authorList>
    </citation>
    <scope>NUCLEOTIDE SEQUENCE [LARGE SCALE GENOMIC DNA]</scope>
    <source>
        <strain evidence="1 2">ALL</strain>
    </source>
</reference>
<evidence type="ECO:0000313" key="1">
    <source>
        <dbReference type="EMBL" id="TKR67623.1"/>
    </source>
</evidence>
<comment type="caution">
    <text evidence="1">The sequence shown here is derived from an EMBL/GenBank/DDBJ whole genome shotgun (WGS) entry which is preliminary data.</text>
</comment>
<organism evidence="1 2">
    <name type="scientific">Steinernema carpocapsae</name>
    <name type="common">Entomopathogenic nematode</name>
    <dbReference type="NCBI Taxonomy" id="34508"/>
    <lineage>
        <taxon>Eukaryota</taxon>
        <taxon>Metazoa</taxon>
        <taxon>Ecdysozoa</taxon>
        <taxon>Nematoda</taxon>
        <taxon>Chromadorea</taxon>
        <taxon>Rhabditida</taxon>
        <taxon>Tylenchina</taxon>
        <taxon>Panagrolaimomorpha</taxon>
        <taxon>Strongyloidoidea</taxon>
        <taxon>Steinernematidae</taxon>
        <taxon>Steinernema</taxon>
    </lineage>
</organism>
<protein>
    <submittedName>
        <fullName evidence="1">Uncharacterized protein</fullName>
    </submittedName>
</protein>
<dbReference type="AlphaFoldDB" id="A0A4U5MFC5"/>
<evidence type="ECO:0000313" key="2">
    <source>
        <dbReference type="Proteomes" id="UP000298663"/>
    </source>
</evidence>
<proteinExistence type="predicted"/>
<gene>
    <name evidence="1" type="ORF">L596_023746</name>
</gene>
<dbReference type="EMBL" id="AZBU02000008">
    <property type="protein sequence ID" value="TKR67623.1"/>
    <property type="molecule type" value="Genomic_DNA"/>
</dbReference>
<keyword evidence="2" id="KW-1185">Reference proteome</keyword>
<sequence>MPTETLKEEFLSFVVSLAPAWSELDIHGPVCPDVLDYLVSSKRFNFTKIIYYDQGEQALTRVLEEPHLYPHLKLYGKWPIRIHDQLLSAISSTKIRILIVNESPKITIDFFKAIFTLWKKAKENDGWWVAGPAELELEELKAAFEKFNNVSVTTEQKERAGKKTTMTFSTNDADGMEEAHRTMYAFVQE</sequence>
<reference evidence="1 2" key="2">
    <citation type="journal article" date="2019" name="G3 (Bethesda)">
        <title>Hybrid Assembly of the Genome of the Entomopathogenic Nematode Steinernema carpocapsae Identifies the X-Chromosome.</title>
        <authorList>
            <person name="Serra L."/>
            <person name="Macchietto M."/>
            <person name="Macias-Munoz A."/>
            <person name="McGill C.J."/>
            <person name="Rodriguez I.M."/>
            <person name="Rodriguez B."/>
            <person name="Murad R."/>
            <person name="Mortazavi A."/>
        </authorList>
    </citation>
    <scope>NUCLEOTIDE SEQUENCE [LARGE SCALE GENOMIC DNA]</scope>
    <source>
        <strain evidence="1 2">ALL</strain>
    </source>
</reference>
<accession>A0A4U5MFC5</accession>
<dbReference type="Proteomes" id="UP000298663">
    <property type="component" value="Unassembled WGS sequence"/>
</dbReference>